<protein>
    <recommendedName>
        <fullName evidence="1">Endonuclease/exonuclease/phosphatase domain-containing protein</fullName>
    </recommendedName>
</protein>
<sequence>MSLLVWNCQGLGNPWTVKGFGDLLRNHKPTLVFLVETKCFASQVEALKRKFNLFGCGVDPIGRSGGLALFWHKSAEVQLQSLSRYHIDVSVRLCDKEEWWRFTGFYGEPDVGKREVSWNLLRRLHSQSIRPWLCAGDFNEILEHAEKEGGSVRAEWQIRNFRKCLSDCELQDLGFQGPIFTWCNNHREPNTVRERLDRACSSLSWSHLFPASKVNHVSSPYSDHAPLVIELRPQAACVVQKSQKIFRFEASWLQEADCEALVTSAWTVPAGSHPKNVLVDKISTVCARLSRWGRLVGKETVERIKALKKTIVSMRQHTVTEDSRARELKAKDELLN</sequence>
<feature type="domain" description="Endonuclease/exonuclease/phosphatase" evidence="1">
    <location>
        <begin position="5"/>
        <end position="224"/>
    </location>
</feature>
<dbReference type="GO" id="GO:0003824">
    <property type="term" value="F:catalytic activity"/>
    <property type="evidence" value="ECO:0007669"/>
    <property type="project" value="InterPro"/>
</dbReference>
<organism evidence="2">
    <name type="scientific">Sesamum latifolium</name>
    <dbReference type="NCBI Taxonomy" id="2727402"/>
    <lineage>
        <taxon>Eukaryota</taxon>
        <taxon>Viridiplantae</taxon>
        <taxon>Streptophyta</taxon>
        <taxon>Embryophyta</taxon>
        <taxon>Tracheophyta</taxon>
        <taxon>Spermatophyta</taxon>
        <taxon>Magnoliopsida</taxon>
        <taxon>eudicotyledons</taxon>
        <taxon>Gunneridae</taxon>
        <taxon>Pentapetalae</taxon>
        <taxon>asterids</taxon>
        <taxon>lamiids</taxon>
        <taxon>Lamiales</taxon>
        <taxon>Pedaliaceae</taxon>
        <taxon>Sesamum</taxon>
    </lineage>
</organism>
<comment type="caution">
    <text evidence="2">The sequence shown here is derived from an EMBL/GenBank/DDBJ whole genome shotgun (WGS) entry which is preliminary data.</text>
</comment>
<reference evidence="2" key="1">
    <citation type="submission" date="2020-06" db="EMBL/GenBank/DDBJ databases">
        <authorList>
            <person name="Li T."/>
            <person name="Hu X."/>
            <person name="Zhang T."/>
            <person name="Song X."/>
            <person name="Zhang H."/>
            <person name="Dai N."/>
            <person name="Sheng W."/>
            <person name="Hou X."/>
            <person name="Wei L."/>
        </authorList>
    </citation>
    <scope>NUCLEOTIDE SEQUENCE</scope>
    <source>
        <strain evidence="2">KEN1</strain>
        <tissue evidence="2">Leaf</tissue>
    </source>
</reference>
<dbReference type="Gene3D" id="3.60.10.10">
    <property type="entry name" value="Endonuclease/exonuclease/phosphatase"/>
    <property type="match status" value="1"/>
</dbReference>
<dbReference type="PANTHER" id="PTHR35218">
    <property type="entry name" value="RNASE H DOMAIN-CONTAINING PROTEIN"/>
    <property type="match status" value="1"/>
</dbReference>
<accession>A0AAW2XAR5</accession>
<dbReference type="AlphaFoldDB" id="A0AAW2XAR5"/>
<evidence type="ECO:0000259" key="1">
    <source>
        <dbReference type="Pfam" id="PF03372"/>
    </source>
</evidence>
<dbReference type="PANTHER" id="PTHR35218:SF9">
    <property type="entry name" value="ENDONUCLEASE_EXONUCLEASE_PHOSPHATASE DOMAIN-CONTAINING PROTEIN"/>
    <property type="match status" value="1"/>
</dbReference>
<proteinExistence type="predicted"/>
<evidence type="ECO:0000313" key="2">
    <source>
        <dbReference type="EMBL" id="KAL0450879.1"/>
    </source>
</evidence>
<dbReference type="InterPro" id="IPR036691">
    <property type="entry name" value="Endo/exonu/phosph_ase_sf"/>
</dbReference>
<name>A0AAW2XAR5_9LAMI</name>
<gene>
    <name evidence="2" type="ORF">Slati_1644300</name>
</gene>
<dbReference type="InterPro" id="IPR005135">
    <property type="entry name" value="Endo/exonuclease/phosphatase"/>
</dbReference>
<dbReference type="SUPFAM" id="SSF56219">
    <property type="entry name" value="DNase I-like"/>
    <property type="match status" value="1"/>
</dbReference>
<reference evidence="2" key="2">
    <citation type="journal article" date="2024" name="Plant">
        <title>Genomic evolution and insights into agronomic trait innovations of Sesamum species.</title>
        <authorList>
            <person name="Miao H."/>
            <person name="Wang L."/>
            <person name="Qu L."/>
            <person name="Liu H."/>
            <person name="Sun Y."/>
            <person name="Le M."/>
            <person name="Wang Q."/>
            <person name="Wei S."/>
            <person name="Zheng Y."/>
            <person name="Lin W."/>
            <person name="Duan Y."/>
            <person name="Cao H."/>
            <person name="Xiong S."/>
            <person name="Wang X."/>
            <person name="Wei L."/>
            <person name="Li C."/>
            <person name="Ma Q."/>
            <person name="Ju M."/>
            <person name="Zhao R."/>
            <person name="Li G."/>
            <person name="Mu C."/>
            <person name="Tian Q."/>
            <person name="Mei H."/>
            <person name="Zhang T."/>
            <person name="Gao T."/>
            <person name="Zhang H."/>
        </authorList>
    </citation>
    <scope>NUCLEOTIDE SEQUENCE</scope>
    <source>
        <strain evidence="2">KEN1</strain>
    </source>
</reference>
<dbReference type="Pfam" id="PF03372">
    <property type="entry name" value="Exo_endo_phos"/>
    <property type="match status" value="1"/>
</dbReference>
<dbReference type="EMBL" id="JACGWN010000005">
    <property type="protein sequence ID" value="KAL0450879.1"/>
    <property type="molecule type" value="Genomic_DNA"/>
</dbReference>